<evidence type="ECO:0000256" key="1">
    <source>
        <dbReference type="SAM" id="MobiDB-lite"/>
    </source>
</evidence>
<proteinExistence type="predicted"/>
<evidence type="ECO:0000313" key="2">
    <source>
        <dbReference type="EMBL" id="KAF2119962.1"/>
    </source>
</evidence>
<organism evidence="2 3">
    <name type="scientific">Lophiotrema nucula</name>
    <dbReference type="NCBI Taxonomy" id="690887"/>
    <lineage>
        <taxon>Eukaryota</taxon>
        <taxon>Fungi</taxon>
        <taxon>Dikarya</taxon>
        <taxon>Ascomycota</taxon>
        <taxon>Pezizomycotina</taxon>
        <taxon>Dothideomycetes</taxon>
        <taxon>Pleosporomycetidae</taxon>
        <taxon>Pleosporales</taxon>
        <taxon>Lophiotremataceae</taxon>
        <taxon>Lophiotrema</taxon>
    </lineage>
</organism>
<dbReference type="EMBL" id="ML977314">
    <property type="protein sequence ID" value="KAF2119962.1"/>
    <property type="molecule type" value="Genomic_DNA"/>
</dbReference>
<feature type="compositionally biased region" description="Basic and acidic residues" evidence="1">
    <location>
        <begin position="107"/>
        <end position="129"/>
    </location>
</feature>
<feature type="compositionally biased region" description="Basic residues" evidence="1">
    <location>
        <begin position="141"/>
        <end position="152"/>
    </location>
</feature>
<protein>
    <submittedName>
        <fullName evidence="2">Uncharacterized protein</fullName>
    </submittedName>
</protein>
<dbReference type="OrthoDB" id="3796455at2759"/>
<accession>A0A6A5ZK46</accession>
<keyword evidence="3" id="KW-1185">Reference proteome</keyword>
<gene>
    <name evidence="2" type="ORF">BDV96DRAFT_641829</name>
</gene>
<evidence type="ECO:0000313" key="3">
    <source>
        <dbReference type="Proteomes" id="UP000799770"/>
    </source>
</evidence>
<dbReference type="Proteomes" id="UP000799770">
    <property type="component" value="Unassembled WGS sequence"/>
</dbReference>
<dbReference type="AlphaFoldDB" id="A0A6A5ZK46"/>
<sequence length="185" mass="18839">MPPKADANSAGDANVVKGFDARETKLLAAAYLASLTPGKIDYIVMGTLTGNTAGSLQKMFPPVKRKASEVVPSFAAFIGEAGAGNGAAPPTPAKPAAAKGGRGKKRKADEEGADAKGSDSDSKKVKTEDGDGDAETEGKKKAAPKKRGRPAKKAAEDKKASSEEDNAADAPRETNGAAEGEEELV</sequence>
<feature type="compositionally biased region" description="Basic and acidic residues" evidence="1">
    <location>
        <begin position="153"/>
        <end position="162"/>
    </location>
</feature>
<feature type="region of interest" description="Disordered" evidence="1">
    <location>
        <begin position="80"/>
        <end position="185"/>
    </location>
</feature>
<name>A0A6A5ZK46_9PLEO</name>
<reference evidence="2" key="1">
    <citation type="journal article" date="2020" name="Stud. Mycol.">
        <title>101 Dothideomycetes genomes: a test case for predicting lifestyles and emergence of pathogens.</title>
        <authorList>
            <person name="Haridas S."/>
            <person name="Albert R."/>
            <person name="Binder M."/>
            <person name="Bloem J."/>
            <person name="Labutti K."/>
            <person name="Salamov A."/>
            <person name="Andreopoulos B."/>
            <person name="Baker S."/>
            <person name="Barry K."/>
            <person name="Bills G."/>
            <person name="Bluhm B."/>
            <person name="Cannon C."/>
            <person name="Castanera R."/>
            <person name="Culley D."/>
            <person name="Daum C."/>
            <person name="Ezra D."/>
            <person name="Gonzalez J."/>
            <person name="Henrissat B."/>
            <person name="Kuo A."/>
            <person name="Liang C."/>
            <person name="Lipzen A."/>
            <person name="Lutzoni F."/>
            <person name="Magnuson J."/>
            <person name="Mondo S."/>
            <person name="Nolan M."/>
            <person name="Ohm R."/>
            <person name="Pangilinan J."/>
            <person name="Park H.-J."/>
            <person name="Ramirez L."/>
            <person name="Alfaro M."/>
            <person name="Sun H."/>
            <person name="Tritt A."/>
            <person name="Yoshinaga Y."/>
            <person name="Zwiers L.-H."/>
            <person name="Turgeon B."/>
            <person name="Goodwin S."/>
            <person name="Spatafora J."/>
            <person name="Crous P."/>
            <person name="Grigoriev I."/>
        </authorList>
    </citation>
    <scope>NUCLEOTIDE SEQUENCE</scope>
    <source>
        <strain evidence="2">CBS 627.86</strain>
    </source>
</reference>